<dbReference type="PROSITE" id="PS01310">
    <property type="entry name" value="FXYD"/>
    <property type="match status" value="1"/>
</dbReference>
<evidence type="ECO:0000256" key="3">
    <source>
        <dbReference type="ARBA" id="ARBA00022448"/>
    </source>
</evidence>
<keyword evidence="4 8" id="KW-0812">Transmembrane</keyword>
<dbReference type="InterPro" id="IPR047284">
    <property type="entry name" value="FXYD7"/>
</dbReference>
<dbReference type="GO" id="GO:0017080">
    <property type="term" value="F:sodium channel regulator activity"/>
    <property type="evidence" value="ECO:0007669"/>
    <property type="project" value="TreeGrafter"/>
</dbReference>
<keyword evidence="3 8" id="KW-0813">Transport</keyword>
<evidence type="ECO:0000256" key="1">
    <source>
        <dbReference type="ARBA" id="ARBA00004167"/>
    </source>
</evidence>
<comment type="subcellular location">
    <subcellularLocation>
        <location evidence="1">Membrane</location>
        <topology evidence="1">Single-pass membrane protein</topology>
    </subcellularLocation>
</comment>
<evidence type="ECO:0000256" key="4">
    <source>
        <dbReference type="ARBA" id="ARBA00022692"/>
    </source>
</evidence>
<evidence type="ECO:0000256" key="2">
    <source>
        <dbReference type="ARBA" id="ARBA00005948"/>
    </source>
</evidence>
<keyword evidence="5 8" id="KW-1133">Transmembrane helix</keyword>
<dbReference type="GeneTree" id="ENSGT00980000198681"/>
<evidence type="ECO:0000313" key="10">
    <source>
        <dbReference type="Proteomes" id="UP000005226"/>
    </source>
</evidence>
<dbReference type="AlphaFoldDB" id="A0A3B5KJ53"/>
<dbReference type="InterPro" id="IPR000272">
    <property type="entry name" value="Ion-transport_regulator_FXYD"/>
</dbReference>
<evidence type="ECO:0000256" key="8">
    <source>
        <dbReference type="RuleBase" id="RU364131"/>
    </source>
</evidence>
<reference evidence="9" key="2">
    <citation type="submission" date="2025-08" db="UniProtKB">
        <authorList>
            <consortium name="Ensembl"/>
        </authorList>
    </citation>
    <scope>IDENTIFICATION</scope>
</reference>
<proteinExistence type="inferred from homology"/>
<evidence type="ECO:0000256" key="6">
    <source>
        <dbReference type="ARBA" id="ARBA00023065"/>
    </source>
</evidence>
<dbReference type="GO" id="GO:0006811">
    <property type="term" value="P:monoatomic ion transport"/>
    <property type="evidence" value="ECO:0007669"/>
    <property type="project" value="UniProtKB-KW"/>
</dbReference>
<dbReference type="PANTHER" id="PTHR14132">
    <property type="entry name" value="SODIUM/POTASSIUM-TRANSPORTING ATPASE SUBUNIT GAMMA"/>
    <property type="match status" value="1"/>
</dbReference>
<dbReference type="Proteomes" id="UP000005226">
    <property type="component" value="Chromosome 7"/>
</dbReference>
<dbReference type="InterPro" id="IPR047297">
    <property type="entry name" value="FXYD_motif"/>
</dbReference>
<evidence type="ECO:0000256" key="7">
    <source>
        <dbReference type="ARBA" id="ARBA00023136"/>
    </source>
</evidence>
<reference evidence="9 10" key="1">
    <citation type="journal article" date="2011" name="Genome Biol. Evol.">
        <title>Integration of the genetic map and genome assembly of fugu facilitates insights into distinct features of genome evolution in teleosts and mammals.</title>
        <authorList>
            <person name="Kai W."/>
            <person name="Kikuchi K."/>
            <person name="Tohari S."/>
            <person name="Chew A.K."/>
            <person name="Tay A."/>
            <person name="Fujiwara A."/>
            <person name="Hosoya S."/>
            <person name="Suetake H."/>
            <person name="Naruse K."/>
            <person name="Brenner S."/>
            <person name="Suzuki Y."/>
            <person name="Venkatesh B."/>
        </authorList>
    </citation>
    <scope>NUCLEOTIDE SEQUENCE [LARGE SCALE GENOMIC DNA]</scope>
</reference>
<keyword evidence="7 8" id="KW-0472">Membrane</keyword>
<keyword evidence="10" id="KW-1185">Reference proteome</keyword>
<dbReference type="InParanoid" id="A0A3B5KJ53"/>
<dbReference type="GO" id="GO:0043269">
    <property type="term" value="P:regulation of monoatomic ion transport"/>
    <property type="evidence" value="ECO:0007669"/>
    <property type="project" value="InterPro"/>
</dbReference>
<protein>
    <recommendedName>
        <fullName evidence="8">FXYD domain-containing ion transport regulator</fullName>
    </recommendedName>
</protein>
<dbReference type="GO" id="GO:0016020">
    <property type="term" value="C:membrane"/>
    <property type="evidence" value="ECO:0007669"/>
    <property type="project" value="UniProtKB-SubCell"/>
</dbReference>
<dbReference type="PANTHER" id="PTHR14132:SF22">
    <property type="entry name" value="FXYD DOMAIN-CONTAINING ION TRANSPORT REGULATOR"/>
    <property type="match status" value="1"/>
</dbReference>
<dbReference type="Gene3D" id="1.20.5.780">
    <property type="entry name" value="Single helix bin"/>
    <property type="match status" value="1"/>
</dbReference>
<name>A0A3B5KJ53_TAKRU</name>
<comment type="similarity">
    <text evidence="2 8">Belongs to the FXYD family.</text>
</comment>
<organism evidence="9 10">
    <name type="scientific">Takifugu rubripes</name>
    <name type="common">Japanese pufferfish</name>
    <name type="synonym">Fugu rubripes</name>
    <dbReference type="NCBI Taxonomy" id="31033"/>
    <lineage>
        <taxon>Eukaryota</taxon>
        <taxon>Metazoa</taxon>
        <taxon>Chordata</taxon>
        <taxon>Craniata</taxon>
        <taxon>Vertebrata</taxon>
        <taxon>Euteleostomi</taxon>
        <taxon>Actinopterygii</taxon>
        <taxon>Neopterygii</taxon>
        <taxon>Teleostei</taxon>
        <taxon>Neoteleostei</taxon>
        <taxon>Acanthomorphata</taxon>
        <taxon>Eupercaria</taxon>
        <taxon>Tetraodontiformes</taxon>
        <taxon>Tetradontoidea</taxon>
        <taxon>Tetraodontidae</taxon>
        <taxon>Takifugu</taxon>
    </lineage>
</organism>
<sequence length="137" mass="14471">MATTETMFPDQSDFNYDYDTLRTTGVILAAIMSITGIVIALSKKCTKCVNSSSNSSTSQIPKADSKSTSCSSVVTFLSSRLNLLVFFFPSTSNCIENTEYAGIWKVASGVTLAALPGLSTAGGPSLFPPVLYFPSLG</sequence>
<accession>A0A3B5KJ53</accession>
<dbReference type="CDD" id="cd20325">
    <property type="entry name" value="FXYD7"/>
    <property type="match status" value="1"/>
</dbReference>
<feature type="transmembrane region" description="Helical" evidence="8">
    <location>
        <begin position="20"/>
        <end position="41"/>
    </location>
</feature>
<dbReference type="Ensembl" id="ENSTRUT00000053092.2">
    <property type="protein sequence ID" value="ENSTRUP00000056070.2"/>
    <property type="gene ID" value="ENSTRUG00000025410.2"/>
</dbReference>
<evidence type="ECO:0000256" key="5">
    <source>
        <dbReference type="ARBA" id="ARBA00022989"/>
    </source>
</evidence>
<keyword evidence="6 8" id="KW-0406">Ion transport</keyword>
<reference evidence="9" key="3">
    <citation type="submission" date="2025-09" db="UniProtKB">
        <authorList>
            <consortium name="Ensembl"/>
        </authorList>
    </citation>
    <scope>IDENTIFICATION</scope>
</reference>
<dbReference type="Pfam" id="PF02038">
    <property type="entry name" value="ATP1G1_PLM_MAT8"/>
    <property type="match status" value="1"/>
</dbReference>
<evidence type="ECO:0000313" key="9">
    <source>
        <dbReference type="Ensembl" id="ENSTRUP00000056070.2"/>
    </source>
</evidence>